<dbReference type="Pfam" id="PF08889">
    <property type="entry name" value="WbqC"/>
    <property type="match status" value="1"/>
</dbReference>
<dbReference type="AlphaFoldDB" id="A0A415GJV9"/>
<reference evidence="1 2" key="1">
    <citation type="submission" date="2018-08" db="EMBL/GenBank/DDBJ databases">
        <title>A genome reference for cultivated species of the human gut microbiota.</title>
        <authorList>
            <person name="Zou Y."/>
            <person name="Xue W."/>
            <person name="Luo G."/>
        </authorList>
    </citation>
    <scope>NUCLEOTIDE SEQUENCE [LARGE SCALE GENOMIC DNA]</scope>
    <source>
        <strain evidence="1 2">AF42-9</strain>
    </source>
</reference>
<organism evidence="1 2">
    <name type="scientific">Leyella stercorea</name>
    <dbReference type="NCBI Taxonomy" id="363265"/>
    <lineage>
        <taxon>Bacteria</taxon>
        <taxon>Pseudomonadati</taxon>
        <taxon>Bacteroidota</taxon>
        <taxon>Bacteroidia</taxon>
        <taxon>Bacteroidales</taxon>
        <taxon>Prevotellaceae</taxon>
        <taxon>Leyella</taxon>
    </lineage>
</organism>
<evidence type="ECO:0008006" key="3">
    <source>
        <dbReference type="Google" id="ProtNLM"/>
    </source>
</evidence>
<evidence type="ECO:0000313" key="1">
    <source>
        <dbReference type="EMBL" id="RHK49539.1"/>
    </source>
</evidence>
<dbReference type="OrthoDB" id="1523452at2"/>
<keyword evidence="2" id="KW-1185">Reference proteome</keyword>
<proteinExistence type="predicted"/>
<comment type="caution">
    <text evidence="1">The sequence shown here is derived from an EMBL/GenBank/DDBJ whole genome shotgun (WGS) entry which is preliminary data.</text>
</comment>
<gene>
    <name evidence="1" type="ORF">DW060_08665</name>
</gene>
<accession>A0A415GJV9</accession>
<dbReference type="InterPro" id="IPR014985">
    <property type="entry name" value="WbqC"/>
</dbReference>
<evidence type="ECO:0000313" key="2">
    <source>
        <dbReference type="Proteomes" id="UP000286598"/>
    </source>
</evidence>
<name>A0A415GJV9_9BACT</name>
<sequence length="223" mass="25673">MSTNTEQPTPHTAAEGQEGAATCLLSSAYFPPVQWMQKLHRYGHAIVERCDNFTKQTYRNRCLIATANGVQALTVPIERYDGAKCPMRDIRISDHGEWRHLHWNAIVSAYGESPFFMYYADDLRPFFERRWEFLFDFNMEITAKLCELLDVRPNISVSDEYMDAAAMGADDFRDAIRPKHPLSDAAFTPREYYQVHALRQGFQPNMSALDLLCNEGPEGIFYL</sequence>
<protein>
    <recommendedName>
        <fullName evidence="3">WbqC family protein</fullName>
    </recommendedName>
</protein>
<dbReference type="Proteomes" id="UP000286598">
    <property type="component" value="Unassembled WGS sequence"/>
</dbReference>
<dbReference type="EMBL" id="QRNO01000042">
    <property type="protein sequence ID" value="RHK49539.1"/>
    <property type="molecule type" value="Genomic_DNA"/>
</dbReference>